<protein>
    <recommendedName>
        <fullName evidence="3">Lipoprotein</fullName>
    </recommendedName>
</protein>
<dbReference type="AlphaFoldDB" id="A0A380BZZ0"/>
<dbReference type="PROSITE" id="PS51257">
    <property type="entry name" value="PROKAR_LIPOPROTEIN"/>
    <property type="match status" value="1"/>
</dbReference>
<accession>A0A380BZZ0</accession>
<evidence type="ECO:0000313" key="2">
    <source>
        <dbReference type="Proteomes" id="UP000255061"/>
    </source>
</evidence>
<evidence type="ECO:0008006" key="3">
    <source>
        <dbReference type="Google" id="ProtNLM"/>
    </source>
</evidence>
<dbReference type="RefSeq" id="WP_115407303.1">
    <property type="nucleotide sequence ID" value="NZ_UGYV01000004.1"/>
</dbReference>
<proteinExistence type="predicted"/>
<organism evidence="1 2">
    <name type="scientific">Shewanella morhuae</name>
    <dbReference type="NCBI Taxonomy" id="365591"/>
    <lineage>
        <taxon>Bacteria</taxon>
        <taxon>Pseudomonadati</taxon>
        <taxon>Pseudomonadota</taxon>
        <taxon>Gammaproteobacteria</taxon>
        <taxon>Alteromonadales</taxon>
        <taxon>Shewanellaceae</taxon>
        <taxon>Shewanella</taxon>
    </lineage>
</organism>
<dbReference type="EMBL" id="UGYV01000004">
    <property type="protein sequence ID" value="SUJ09230.1"/>
    <property type="molecule type" value="Genomic_DNA"/>
</dbReference>
<reference evidence="1 2" key="1">
    <citation type="submission" date="2018-06" db="EMBL/GenBank/DDBJ databases">
        <authorList>
            <consortium name="Pathogen Informatics"/>
            <person name="Doyle S."/>
        </authorList>
    </citation>
    <scope>NUCLEOTIDE SEQUENCE [LARGE SCALE GENOMIC DNA]</scope>
    <source>
        <strain evidence="1 2">NCTC10736</strain>
    </source>
</reference>
<evidence type="ECO:0000313" key="1">
    <source>
        <dbReference type="EMBL" id="SUJ09230.1"/>
    </source>
</evidence>
<dbReference type="Proteomes" id="UP000255061">
    <property type="component" value="Unassembled WGS sequence"/>
</dbReference>
<name>A0A380BZZ0_9GAMM</name>
<sequence length="88" mass="10012">MKVISFILLVFLFGCSTKKNEEMWFRSNGEVATDAEVLQCYKKCSLDDILFNRLANSGMNGDFDEAYAQLLDAVQCIEDSGYEKRVPK</sequence>
<gene>
    <name evidence="1" type="ORF">NCTC10736_04008</name>
</gene>